<organism evidence="2 3">
    <name type="scientific">Cuscuta campestris</name>
    <dbReference type="NCBI Taxonomy" id="132261"/>
    <lineage>
        <taxon>Eukaryota</taxon>
        <taxon>Viridiplantae</taxon>
        <taxon>Streptophyta</taxon>
        <taxon>Embryophyta</taxon>
        <taxon>Tracheophyta</taxon>
        <taxon>Spermatophyta</taxon>
        <taxon>Magnoliopsida</taxon>
        <taxon>eudicotyledons</taxon>
        <taxon>Gunneridae</taxon>
        <taxon>Pentapetalae</taxon>
        <taxon>asterids</taxon>
        <taxon>lamiids</taxon>
        <taxon>Solanales</taxon>
        <taxon>Convolvulaceae</taxon>
        <taxon>Cuscuteae</taxon>
        <taxon>Cuscuta</taxon>
        <taxon>Cuscuta subgen. Grammica</taxon>
        <taxon>Cuscuta sect. Cleistogrammica</taxon>
    </lineage>
</organism>
<feature type="compositionally biased region" description="Basic and acidic residues" evidence="1">
    <location>
        <begin position="74"/>
        <end position="103"/>
    </location>
</feature>
<evidence type="ECO:0000313" key="3">
    <source>
        <dbReference type="Proteomes" id="UP000595140"/>
    </source>
</evidence>
<protein>
    <submittedName>
        <fullName evidence="2">Uncharacterized protein</fullName>
    </submittedName>
</protein>
<evidence type="ECO:0000256" key="1">
    <source>
        <dbReference type="SAM" id="MobiDB-lite"/>
    </source>
</evidence>
<dbReference type="AlphaFoldDB" id="A0A484K3I6"/>
<sequence length="109" mass="13030">MNNHDGIDKRPRRRRQTYFPLAQAAADILLPWVRVFRSGFRRLSLRWLVTSLNCPFPAIGRIVYDEARRRWRHEEDCQRRGRMRDEEDTRGNDGQKEQAKDFPKSLAFG</sequence>
<keyword evidence="3" id="KW-1185">Reference proteome</keyword>
<reference evidence="2 3" key="1">
    <citation type="submission" date="2018-04" db="EMBL/GenBank/DDBJ databases">
        <authorList>
            <person name="Vogel A."/>
        </authorList>
    </citation>
    <scope>NUCLEOTIDE SEQUENCE [LARGE SCALE GENOMIC DNA]</scope>
</reference>
<accession>A0A484K3I6</accession>
<dbReference type="Proteomes" id="UP000595140">
    <property type="component" value="Unassembled WGS sequence"/>
</dbReference>
<gene>
    <name evidence="2" type="ORF">CCAM_LOCUS2009</name>
</gene>
<proteinExistence type="predicted"/>
<dbReference type="EMBL" id="OOIL02000115">
    <property type="protein sequence ID" value="VFQ60233.1"/>
    <property type="molecule type" value="Genomic_DNA"/>
</dbReference>
<evidence type="ECO:0000313" key="2">
    <source>
        <dbReference type="EMBL" id="VFQ60233.1"/>
    </source>
</evidence>
<feature type="region of interest" description="Disordered" evidence="1">
    <location>
        <begin position="74"/>
        <end position="109"/>
    </location>
</feature>
<name>A0A484K3I6_9ASTE</name>